<accession>A0A401H6N3</accession>
<dbReference type="InParanoid" id="A0A401H6N3"/>
<evidence type="ECO:0000313" key="4">
    <source>
        <dbReference type="Proteomes" id="UP000287166"/>
    </source>
</evidence>
<name>A0A401H6N3_9APHY</name>
<organism evidence="3 4">
    <name type="scientific">Sparassis crispa</name>
    <dbReference type="NCBI Taxonomy" id="139825"/>
    <lineage>
        <taxon>Eukaryota</taxon>
        <taxon>Fungi</taxon>
        <taxon>Dikarya</taxon>
        <taxon>Basidiomycota</taxon>
        <taxon>Agaricomycotina</taxon>
        <taxon>Agaricomycetes</taxon>
        <taxon>Polyporales</taxon>
        <taxon>Sparassidaceae</taxon>
        <taxon>Sparassis</taxon>
    </lineage>
</organism>
<gene>
    <name evidence="3" type="ORF">SCP_1801190</name>
</gene>
<comment type="caution">
    <text evidence="3">The sequence shown here is derived from an EMBL/GenBank/DDBJ whole genome shotgun (WGS) entry which is preliminary data.</text>
</comment>
<feature type="region of interest" description="Disordered" evidence="1">
    <location>
        <begin position="511"/>
        <end position="540"/>
    </location>
</feature>
<keyword evidence="4" id="KW-1185">Reference proteome</keyword>
<dbReference type="InterPro" id="IPR027974">
    <property type="entry name" value="DUF4470"/>
</dbReference>
<reference evidence="3 4" key="1">
    <citation type="journal article" date="2018" name="Sci. Rep.">
        <title>Genome sequence of the cauliflower mushroom Sparassis crispa (Hanabiratake) and its association with beneficial usage.</title>
        <authorList>
            <person name="Kiyama R."/>
            <person name="Furutani Y."/>
            <person name="Kawaguchi K."/>
            <person name="Nakanishi T."/>
        </authorList>
    </citation>
    <scope>NUCLEOTIDE SEQUENCE [LARGE SCALE GENOMIC DNA]</scope>
</reference>
<dbReference type="Pfam" id="PF14737">
    <property type="entry name" value="DUF4470"/>
    <property type="match status" value="1"/>
</dbReference>
<feature type="compositionally biased region" description="Basic residues" evidence="1">
    <location>
        <begin position="515"/>
        <end position="540"/>
    </location>
</feature>
<evidence type="ECO:0000259" key="2">
    <source>
        <dbReference type="Pfam" id="PF14737"/>
    </source>
</evidence>
<sequence>MRLSVRLSKALRQGLRAGTVSLAFLRDNAHTIAQMDYMVLEDSGHNLENIQFWKNFRLMEIQGKYDAHERDTSRRYLSILPVFKRMTQTTLEYFTIGQDRLMSLTDNWGTDYPSPLHLNEMTGDDLQNIAFLFGGVGDARHVYATLIGLHRASKTLSKTKRKKLRAHFTLLDFQPSALARDLCIMMLLEYLVDHVDVQMTTLLEVCATIFYTYVGVVMPQYCHDRLQITIQNLLRRLSEQPPRLPFWIHVDPASIPRLLEALRFWSTVHEGLQTKRVLRTHTPESPDSPLIQEYQPNFGEVFSSERQLLVENLRRLDPSQLEEHDVFHPGPNATPLQKWIFEARLDSCARTVLEEEPPMALERRWYAGTKVFLPPPELWSRHPGFEYFRSMRTSRTSLPLAQAESLRDEIALSWKANPTLLNSRNDGRQPYCLPNPFETPHFIEDFNVETGLKPRSSYGTNSDAPAFTAVADFFRATAEAVRGMKDRVVLEVLCGELSQEIAKMQLDNNASRPARFPKSRPARFPKSRPARFPKSRPARFPKSRPARFPKLFTRAYVSNIPDYAHGLINTIVYNLPILRSRAESAIAATSFLNRPIWSSNEEFCYTYTLLLPKDLPRYLGCRVICADLMGKIILGKDPLPKPVDKLVIREELFSWPTRTLLYIIIPASSDEQATNVVRLPHKLVAFFGLLVHLQHVGYPSHWFTDFVQTMLYNNVATDIAPYLGSAPIPVSDISRRVPMRKIRLDPWFAEFENILALTYKGLPFAVSLPDSFAQSHTDIGLFESASSPLFPVALDRIPSVCLLFYKPGAGMDPAELVSAVPSILEGQSLPRQDDLYILTALQSLQCINHVWKAQWMFSWKRIQRLRREKWLMVVYHAALRRPITEPEPASRWTEVSTS</sequence>
<dbReference type="OrthoDB" id="2423701at2759"/>
<dbReference type="GeneID" id="38787012"/>
<dbReference type="AlphaFoldDB" id="A0A401H6N3"/>
<dbReference type="STRING" id="139825.A0A401H6N3"/>
<feature type="domain" description="DUF4470" evidence="2">
    <location>
        <begin position="125"/>
        <end position="201"/>
    </location>
</feature>
<dbReference type="EMBL" id="BFAD01000018">
    <property type="protein sequence ID" value="GBE90095.1"/>
    <property type="molecule type" value="Genomic_DNA"/>
</dbReference>
<protein>
    <recommendedName>
        <fullName evidence="2">DUF4470 domain-containing protein</fullName>
    </recommendedName>
</protein>
<dbReference type="RefSeq" id="XP_027621008.1">
    <property type="nucleotide sequence ID" value="XM_027765207.1"/>
</dbReference>
<evidence type="ECO:0000313" key="3">
    <source>
        <dbReference type="EMBL" id="GBE90095.1"/>
    </source>
</evidence>
<dbReference type="Proteomes" id="UP000287166">
    <property type="component" value="Unassembled WGS sequence"/>
</dbReference>
<evidence type="ECO:0000256" key="1">
    <source>
        <dbReference type="SAM" id="MobiDB-lite"/>
    </source>
</evidence>
<proteinExistence type="predicted"/>